<dbReference type="InterPro" id="IPR027417">
    <property type="entry name" value="P-loop_NTPase"/>
</dbReference>
<dbReference type="RefSeq" id="WP_184453753.1">
    <property type="nucleotide sequence ID" value="NZ_JACHMK010000001.1"/>
</dbReference>
<proteinExistence type="inferred from homology"/>
<dbReference type="InterPro" id="IPR050095">
    <property type="entry name" value="ECF_ABC_transporter_ATP-bd"/>
</dbReference>
<reference evidence="7" key="1">
    <citation type="submission" date="2020-08" db="EMBL/GenBank/DDBJ databases">
        <title>Sequencing the genomes of 1000 actinobacteria strains.</title>
        <authorList>
            <person name="Klenk H.-P."/>
        </authorList>
    </citation>
    <scope>NUCLEOTIDE SEQUENCE</scope>
    <source>
        <strain evidence="7">DSM 10695</strain>
    </source>
</reference>
<dbReference type="InterPro" id="IPR003593">
    <property type="entry name" value="AAA+_ATPase"/>
</dbReference>
<accession>A0A923E8H6</accession>
<protein>
    <submittedName>
        <fullName evidence="7">Energy-coupling factor transport system ATP-binding protein</fullName>
        <ecNumber evidence="7">3.6.3.-</ecNumber>
    </submittedName>
</protein>
<organism evidence="7 8">
    <name type="scientific">Schaalia hyovaginalis</name>
    <dbReference type="NCBI Taxonomy" id="29316"/>
    <lineage>
        <taxon>Bacteria</taxon>
        <taxon>Bacillati</taxon>
        <taxon>Actinomycetota</taxon>
        <taxon>Actinomycetes</taxon>
        <taxon>Actinomycetales</taxon>
        <taxon>Actinomycetaceae</taxon>
        <taxon>Schaalia</taxon>
    </lineage>
</organism>
<evidence type="ECO:0000256" key="3">
    <source>
        <dbReference type="ARBA" id="ARBA00022741"/>
    </source>
</evidence>
<sequence length="571" mass="61075">MTTAARLEGLRIHYRASTAPTPRTPLTLELEEGSSTLLIGPSGCGKSSISLTLDGLVPHSVPSGYSGSVLVDGAEVADADIAALARSVALVMQDPDSQIVTRRVWDEVAYALENLCMAREEIDERVSSALRFLGIEDLAARDPWSLSGGQRQRVVLAGALAQRPRLLVLDEPSANLDPKATRDLHSALADIVDAGTTLLIVEHNLDELAHRVHRVVALDHEGAVIAQGTPREVFSLEARALQAAGIRLPAATRLGLLLGEAHPPLGPDQAEEMLARLSPSLPPAPTDSPETPSPDAGPREDDPLLEARGLGFSRSRTPILKDIDLRIAKGETVALIGANGAGKTTLLRLLAGLEAPSSGTILRPGREGLARRRRSHSNCTLVTQNPEHQFVTSNVRDELAHGMRLAKTPRAEIDRAVERMLSDYGLADVADRNPFTLSGGQKRRLSVAAALSSPRELLLLDEPTFGQDGRSIRALMERAREFTSRRGAVLFTTHDLEIASTYADRVIVLADGSIGAQGPAHRILSDDGLLESLGLLAAPLTRIAAQARLAGAPVPRWSSWSEVPVLEEAPR</sequence>
<dbReference type="InterPro" id="IPR003439">
    <property type="entry name" value="ABC_transporter-like_ATP-bd"/>
</dbReference>
<name>A0A923E8H6_9ACTO</name>
<feature type="domain" description="ABC transporter" evidence="6">
    <location>
        <begin position="305"/>
        <end position="536"/>
    </location>
</feature>
<dbReference type="AlphaFoldDB" id="A0A923E8H6"/>
<dbReference type="InterPro" id="IPR017871">
    <property type="entry name" value="ABC_transporter-like_CS"/>
</dbReference>
<evidence type="ECO:0000313" key="8">
    <source>
        <dbReference type="Proteomes" id="UP000617426"/>
    </source>
</evidence>
<dbReference type="EC" id="3.6.3.-" evidence="7"/>
<gene>
    <name evidence="7" type="ORF">HD592_001979</name>
</gene>
<feature type="domain" description="ABC transporter" evidence="6">
    <location>
        <begin position="5"/>
        <end position="246"/>
    </location>
</feature>
<evidence type="ECO:0000313" key="7">
    <source>
        <dbReference type="EMBL" id="MBB6335414.1"/>
    </source>
</evidence>
<dbReference type="CDD" id="cd03225">
    <property type="entry name" value="ABC_cobalt_CbiO_domain1"/>
    <property type="match status" value="2"/>
</dbReference>
<keyword evidence="8" id="KW-1185">Reference proteome</keyword>
<dbReference type="GO" id="GO:0016887">
    <property type="term" value="F:ATP hydrolysis activity"/>
    <property type="evidence" value="ECO:0007669"/>
    <property type="project" value="InterPro"/>
</dbReference>
<dbReference type="GO" id="GO:0005524">
    <property type="term" value="F:ATP binding"/>
    <property type="evidence" value="ECO:0007669"/>
    <property type="project" value="UniProtKB-KW"/>
</dbReference>
<dbReference type="InterPro" id="IPR015856">
    <property type="entry name" value="ABC_transpr_CbiO/EcfA_su"/>
</dbReference>
<dbReference type="SMART" id="SM00382">
    <property type="entry name" value="AAA"/>
    <property type="match status" value="2"/>
</dbReference>
<dbReference type="EMBL" id="JACHMK010000001">
    <property type="protein sequence ID" value="MBB6335414.1"/>
    <property type="molecule type" value="Genomic_DNA"/>
</dbReference>
<dbReference type="PANTHER" id="PTHR43553">
    <property type="entry name" value="HEAVY METAL TRANSPORTER"/>
    <property type="match status" value="1"/>
</dbReference>
<dbReference type="PROSITE" id="PS50893">
    <property type="entry name" value="ABC_TRANSPORTER_2"/>
    <property type="match status" value="2"/>
</dbReference>
<dbReference type="GO" id="GO:0042626">
    <property type="term" value="F:ATPase-coupled transmembrane transporter activity"/>
    <property type="evidence" value="ECO:0007669"/>
    <property type="project" value="TreeGrafter"/>
</dbReference>
<dbReference type="SUPFAM" id="SSF52540">
    <property type="entry name" value="P-loop containing nucleoside triphosphate hydrolases"/>
    <property type="match status" value="2"/>
</dbReference>
<keyword evidence="2" id="KW-0813">Transport</keyword>
<dbReference type="Pfam" id="PF00005">
    <property type="entry name" value="ABC_tran"/>
    <property type="match status" value="2"/>
</dbReference>
<evidence type="ECO:0000256" key="5">
    <source>
        <dbReference type="SAM" id="MobiDB-lite"/>
    </source>
</evidence>
<keyword evidence="7" id="KW-0378">Hydrolase</keyword>
<dbReference type="PROSITE" id="PS00211">
    <property type="entry name" value="ABC_TRANSPORTER_1"/>
    <property type="match status" value="2"/>
</dbReference>
<keyword evidence="3" id="KW-0547">Nucleotide-binding</keyword>
<dbReference type="GO" id="GO:0043190">
    <property type="term" value="C:ATP-binding cassette (ABC) transporter complex"/>
    <property type="evidence" value="ECO:0007669"/>
    <property type="project" value="TreeGrafter"/>
</dbReference>
<comment type="similarity">
    <text evidence="1">Belongs to the ABC transporter superfamily.</text>
</comment>
<feature type="region of interest" description="Disordered" evidence="5">
    <location>
        <begin position="278"/>
        <end position="310"/>
    </location>
</feature>
<evidence type="ECO:0000259" key="6">
    <source>
        <dbReference type="PROSITE" id="PS50893"/>
    </source>
</evidence>
<comment type="caution">
    <text evidence="7">The sequence shown here is derived from an EMBL/GenBank/DDBJ whole genome shotgun (WGS) entry which is preliminary data.</text>
</comment>
<evidence type="ECO:0000256" key="1">
    <source>
        <dbReference type="ARBA" id="ARBA00005417"/>
    </source>
</evidence>
<dbReference type="Proteomes" id="UP000617426">
    <property type="component" value="Unassembled WGS sequence"/>
</dbReference>
<dbReference type="Gene3D" id="3.40.50.300">
    <property type="entry name" value="P-loop containing nucleotide triphosphate hydrolases"/>
    <property type="match status" value="2"/>
</dbReference>
<keyword evidence="4 7" id="KW-0067">ATP-binding</keyword>
<evidence type="ECO:0000256" key="2">
    <source>
        <dbReference type="ARBA" id="ARBA00022448"/>
    </source>
</evidence>
<evidence type="ECO:0000256" key="4">
    <source>
        <dbReference type="ARBA" id="ARBA00022840"/>
    </source>
</evidence>